<dbReference type="EMBL" id="CP029490">
    <property type="protein sequence ID" value="AWN21660.1"/>
    <property type="molecule type" value="Genomic_DNA"/>
</dbReference>
<dbReference type="GeneID" id="93924872"/>
<keyword evidence="1" id="KW-0812">Transmembrane</keyword>
<protein>
    <recommendedName>
        <fullName evidence="4">DUF3796 domain-containing protein</fullName>
    </recommendedName>
</protein>
<dbReference type="Proteomes" id="UP000245369">
    <property type="component" value="Chromosome"/>
</dbReference>
<evidence type="ECO:0000256" key="1">
    <source>
        <dbReference type="SAM" id="Phobius"/>
    </source>
</evidence>
<evidence type="ECO:0000313" key="2">
    <source>
        <dbReference type="EMBL" id="AWN21660.1"/>
    </source>
</evidence>
<feature type="transmembrane region" description="Helical" evidence="1">
    <location>
        <begin position="69"/>
        <end position="88"/>
    </location>
</feature>
<organism evidence="2 3">
    <name type="scientific">Streptococcus sobrinus</name>
    <dbReference type="NCBI Taxonomy" id="1310"/>
    <lineage>
        <taxon>Bacteria</taxon>
        <taxon>Bacillati</taxon>
        <taxon>Bacillota</taxon>
        <taxon>Bacilli</taxon>
        <taxon>Lactobacillales</taxon>
        <taxon>Streptococcaceae</taxon>
        <taxon>Streptococcus</taxon>
    </lineage>
</organism>
<proteinExistence type="predicted"/>
<feature type="transmembrane region" description="Helical" evidence="1">
    <location>
        <begin position="7"/>
        <end position="23"/>
    </location>
</feature>
<keyword evidence="1" id="KW-0472">Membrane</keyword>
<reference evidence="2 3" key="1">
    <citation type="submission" date="2018-05" db="EMBL/GenBank/DDBJ databases">
        <title>Complete genome sequences of Streptococcus sobrinus.</title>
        <authorList>
            <person name="Sales M."/>
            <person name="Jensen P.A."/>
        </authorList>
    </citation>
    <scope>NUCLEOTIDE SEQUENCE [LARGE SCALE GENOMIC DNA]</scope>
    <source>
        <strain evidence="2 3">SL1</strain>
    </source>
</reference>
<keyword evidence="1" id="KW-1133">Transmembrane helix</keyword>
<feature type="transmembrane region" description="Helical" evidence="1">
    <location>
        <begin position="29"/>
        <end position="49"/>
    </location>
</feature>
<feature type="transmembrane region" description="Helical" evidence="1">
    <location>
        <begin position="139"/>
        <end position="161"/>
    </location>
</feature>
<evidence type="ECO:0000313" key="3">
    <source>
        <dbReference type="Proteomes" id="UP000245369"/>
    </source>
</evidence>
<feature type="transmembrane region" description="Helical" evidence="1">
    <location>
        <begin position="167"/>
        <end position="185"/>
    </location>
</feature>
<accession>A0ABN5LQY1</accession>
<dbReference type="RefSeq" id="WP_002961124.1">
    <property type="nucleotide sequence ID" value="NZ_CP029490.1"/>
</dbReference>
<sequence length="189" mass="21334">MLKNYKWLYWIWVPTLILLYFLTPASTPAWIKGLVFTVTGLFLALIFGIMSSVRLVNTKERSFGLAEKLYLSTLFFAMAIYSLGLEMLTPATHPAWLKEGILGAAFFLLLFLGAYFCWKKTSERPDERFYQDLAKAASLSLGLIICSLLGLAVITIWFPFALTPGGLLIYIGALLTLFAVCFWVFEKSE</sequence>
<evidence type="ECO:0008006" key="4">
    <source>
        <dbReference type="Google" id="ProtNLM"/>
    </source>
</evidence>
<feature type="transmembrane region" description="Helical" evidence="1">
    <location>
        <begin position="100"/>
        <end position="118"/>
    </location>
</feature>
<gene>
    <name evidence="2" type="ORF">DK182_10190</name>
</gene>
<name>A0ABN5LQY1_9STRE</name>
<keyword evidence="3" id="KW-1185">Reference proteome</keyword>